<evidence type="ECO:0000256" key="2">
    <source>
        <dbReference type="ARBA" id="ARBA00007898"/>
    </source>
</evidence>
<keyword evidence="4" id="KW-0732">Signal</keyword>
<keyword evidence="9" id="KW-1185">Reference proteome</keyword>
<evidence type="ECO:0000256" key="5">
    <source>
        <dbReference type="ARBA" id="ARBA00022801"/>
    </source>
</evidence>
<accession>A0ABS8IUM2</accession>
<organism evidence="8 9">
    <name type="scientific">Massilia agrisoli</name>
    <dbReference type="NCBI Taxonomy" id="2892444"/>
    <lineage>
        <taxon>Bacteria</taxon>
        <taxon>Pseudomonadati</taxon>
        <taxon>Pseudomonadota</taxon>
        <taxon>Betaproteobacteria</taxon>
        <taxon>Burkholderiales</taxon>
        <taxon>Oxalobacteraceae</taxon>
        <taxon>Telluria group</taxon>
        <taxon>Massilia</taxon>
    </lineage>
</organism>
<protein>
    <recommendedName>
        <fullName evidence="3">beta-lactamase</fullName>
        <ecNumber evidence="3">3.5.2.6</ecNumber>
    </recommendedName>
</protein>
<dbReference type="Gene3D" id="3.40.710.10">
    <property type="entry name" value="DD-peptidase/beta-lactamase superfamily"/>
    <property type="match status" value="1"/>
</dbReference>
<evidence type="ECO:0000256" key="3">
    <source>
        <dbReference type="ARBA" id="ARBA00012865"/>
    </source>
</evidence>
<dbReference type="Proteomes" id="UP001198701">
    <property type="component" value="Unassembled WGS sequence"/>
</dbReference>
<comment type="caution">
    <text evidence="8">The sequence shown here is derived from an EMBL/GenBank/DDBJ whole genome shotgun (WGS) entry which is preliminary data.</text>
</comment>
<dbReference type="PANTHER" id="PTHR30627">
    <property type="entry name" value="PEPTIDOGLYCAN D,D-TRANSPEPTIDASE"/>
    <property type="match status" value="1"/>
</dbReference>
<name>A0ABS8IUM2_9BURK</name>
<comment type="similarity">
    <text evidence="2">Belongs to the class-D beta-lactamase family.</text>
</comment>
<dbReference type="SUPFAM" id="SSF56601">
    <property type="entry name" value="beta-lactamase/transpeptidase-like"/>
    <property type="match status" value="1"/>
</dbReference>
<proteinExistence type="inferred from homology"/>
<evidence type="ECO:0000256" key="6">
    <source>
        <dbReference type="ARBA" id="ARBA00023251"/>
    </source>
</evidence>
<comment type="catalytic activity">
    <reaction evidence="1">
        <text>a beta-lactam + H2O = a substituted beta-amino acid</text>
        <dbReference type="Rhea" id="RHEA:20401"/>
        <dbReference type="ChEBI" id="CHEBI:15377"/>
        <dbReference type="ChEBI" id="CHEBI:35627"/>
        <dbReference type="ChEBI" id="CHEBI:140347"/>
        <dbReference type="EC" id="3.5.2.6"/>
    </reaction>
</comment>
<dbReference type="EC" id="3.5.2.6" evidence="3"/>
<keyword evidence="6" id="KW-0046">Antibiotic resistance</keyword>
<dbReference type="EMBL" id="JAJHPV010000014">
    <property type="protein sequence ID" value="MCC6072317.1"/>
    <property type="molecule type" value="Genomic_DNA"/>
</dbReference>
<dbReference type="PANTHER" id="PTHR30627:SF6">
    <property type="entry name" value="BETA-LACTAMASE YBXI-RELATED"/>
    <property type="match status" value="1"/>
</dbReference>
<reference evidence="8 9" key="1">
    <citation type="submission" date="2021-11" db="EMBL/GenBank/DDBJ databases">
        <authorList>
            <person name="Huq M.A."/>
        </authorList>
    </citation>
    <scope>NUCLEOTIDE SEQUENCE [LARGE SCALE GENOMIC DNA]</scope>
    <source>
        <strain evidence="8 9">MAHUQ-52</strain>
    </source>
</reference>
<evidence type="ECO:0000259" key="7">
    <source>
        <dbReference type="Pfam" id="PF00905"/>
    </source>
</evidence>
<keyword evidence="5" id="KW-0378">Hydrolase</keyword>
<dbReference type="InterPro" id="IPR001460">
    <property type="entry name" value="PCN-bd_Tpept"/>
</dbReference>
<dbReference type="InterPro" id="IPR012338">
    <property type="entry name" value="Beta-lactam/transpept-like"/>
</dbReference>
<dbReference type="RefSeq" id="WP_229433206.1">
    <property type="nucleotide sequence ID" value="NZ_JAJHPV010000014.1"/>
</dbReference>
<dbReference type="Pfam" id="PF00905">
    <property type="entry name" value="Transpeptidase"/>
    <property type="match status" value="1"/>
</dbReference>
<evidence type="ECO:0000256" key="1">
    <source>
        <dbReference type="ARBA" id="ARBA00001526"/>
    </source>
</evidence>
<feature type="domain" description="Penicillin-binding protein transpeptidase" evidence="7">
    <location>
        <begin position="783"/>
        <end position="1048"/>
    </location>
</feature>
<evidence type="ECO:0000313" key="8">
    <source>
        <dbReference type="EMBL" id="MCC6072317.1"/>
    </source>
</evidence>
<evidence type="ECO:0000313" key="9">
    <source>
        <dbReference type="Proteomes" id="UP001198701"/>
    </source>
</evidence>
<dbReference type="InterPro" id="IPR050515">
    <property type="entry name" value="Beta-lactam/transpept"/>
</dbReference>
<sequence length="1056" mass="112118">MRGWVTETLKSLAGRRAAWRRERNFASAKRPARPWAPWRLPAPSPVQWMTAAGCIAALGGAMVIGSHAHQLSRSADMHGSAADVFQPAMPGAALNIPANPGVTIQQSPQGAFLISSGMRASPAVVVDLCNQAAGPAGRKLLPIRAGYQFSDVARWAERNERNPGAVSLRHVALAAPGVIDMPRVTVTGRLDAPRLQLQWEGRGRAVRWLSDASGGQAAEGMHGKGELLREGWLSWDGGAALRILRRTNRACPRAGDLVMQVFRPDGVKAGKAIVHAFPRVGQPVSAWMRPGQYKVGAVPAARLEDQQLFQALAQRGLVRLGANGLAELAPRDLASWQSAREGTRAVALSGWRDMRQDEQAQALLGRLYRMADGAFVREQVRIFNSERRLLAWRVRPVSAHGDWQASVGNAAAPTTGAMPLAASRLFAELPQGWAPWTRIATWPQADDEVNAQVTLALPQPAAGGEPIQLLLTGRMLSVDGARLRAAPLAACTGQACPASDAVQLLDLEITPGARSITIHATPIEMAALAAPADQDYRHLRVEGGRLAWHTLRQDTGPRAAAANADVRLEDRNGAVLWSGGSPTTAAIDAGLAPLLGMRADHPNSVAGMLARLPAKSGVHHARLSIDLKLQTASQQVLDCAGMRRGRWDGIKCEGGGQPPAGRQAGIVVLDAQTGDVLAAAGAGAGTVTEQNWDEVRNFDRTNPARSALRLPAFQHDGGAHRSPGSTFKVISALGLELAAARDPQLNALLAGLPLNAINEMAARKGFAFQTNAATYPFNTRQAHITNFRDQHLDRRAQDGRLGMPQALAYSLNTWFAWSGELADRSLFGRPDGGAPDLHPLEAGALDSVRPVTGMARKLGFGKAWRLDGGLLPAEYPWSQWDALQASAAQVDPVHTRHELRQMAIGLRMQATPLQMALISAAVGQGGLAAPRLLLALDGREAAVANPEPLGVRLDRVRAGMKGVVDAGTAASAFSGVHMARIRAGLSGKTGTAPTISAGERDLSTVWFTGWIEPGTLPGQPRRLAVAVFISHSEATGGAHAAPVVAAVLASMERARQ</sequence>
<evidence type="ECO:0000256" key="4">
    <source>
        <dbReference type="ARBA" id="ARBA00022729"/>
    </source>
</evidence>
<gene>
    <name evidence="8" type="ORF">LMJ30_15310</name>
</gene>